<protein>
    <submittedName>
        <fullName evidence="2">Uncharacterized protein</fullName>
    </submittedName>
</protein>
<gene>
    <name evidence="2" type="ORF">HKI87_14g75860</name>
</gene>
<evidence type="ECO:0000313" key="3">
    <source>
        <dbReference type="Proteomes" id="UP001472866"/>
    </source>
</evidence>
<evidence type="ECO:0000313" key="2">
    <source>
        <dbReference type="EMBL" id="WZN66023.1"/>
    </source>
</evidence>
<accession>A0AAX4PIB6</accession>
<reference evidence="2 3" key="1">
    <citation type="submission" date="2024-03" db="EMBL/GenBank/DDBJ databases">
        <title>Complete genome sequence of the green alga Chloropicon roscoffensis RCC1871.</title>
        <authorList>
            <person name="Lemieux C."/>
            <person name="Pombert J.-F."/>
            <person name="Otis C."/>
            <person name="Turmel M."/>
        </authorList>
    </citation>
    <scope>NUCLEOTIDE SEQUENCE [LARGE SCALE GENOMIC DNA]</scope>
    <source>
        <strain evidence="2 3">RCC1871</strain>
    </source>
</reference>
<dbReference type="EMBL" id="CP151514">
    <property type="protein sequence ID" value="WZN66023.1"/>
    <property type="molecule type" value="Genomic_DNA"/>
</dbReference>
<keyword evidence="3" id="KW-1185">Reference proteome</keyword>
<keyword evidence="1" id="KW-0472">Membrane</keyword>
<dbReference type="AlphaFoldDB" id="A0AAX4PIB6"/>
<name>A0AAX4PIB6_9CHLO</name>
<keyword evidence="1" id="KW-0812">Transmembrane</keyword>
<evidence type="ECO:0000256" key="1">
    <source>
        <dbReference type="SAM" id="Phobius"/>
    </source>
</evidence>
<organism evidence="2 3">
    <name type="scientific">Chloropicon roscoffensis</name>
    <dbReference type="NCBI Taxonomy" id="1461544"/>
    <lineage>
        <taxon>Eukaryota</taxon>
        <taxon>Viridiplantae</taxon>
        <taxon>Chlorophyta</taxon>
        <taxon>Chloropicophyceae</taxon>
        <taxon>Chloropicales</taxon>
        <taxon>Chloropicaceae</taxon>
        <taxon>Chloropicon</taxon>
    </lineage>
</organism>
<feature type="transmembrane region" description="Helical" evidence="1">
    <location>
        <begin position="146"/>
        <end position="163"/>
    </location>
</feature>
<sequence>MAPCGLLLSPRPTSGLRSAAARSRRVAAARGLAQCNCPPTSPCPSEASDLVERLPNALVAWSAVTGECLPWGPLGPAGLLLAGAIVSTAISSPVPRAGKDLDQVRTRRSREVEGSLRSLDARAKANVPFVWAAVVLILSAPRDTNGIWLSFFAIALGAAIGVARRATN</sequence>
<proteinExistence type="predicted"/>
<keyword evidence="1" id="KW-1133">Transmembrane helix</keyword>
<dbReference type="Proteomes" id="UP001472866">
    <property type="component" value="Chromosome 14"/>
</dbReference>